<name>A0A2K3NGN7_TRIPR</name>
<feature type="domain" description="Myb/SANT-like" evidence="1">
    <location>
        <begin position="24"/>
        <end position="98"/>
    </location>
</feature>
<dbReference type="EMBL" id="ASHM01024342">
    <property type="protein sequence ID" value="PNX72202.1"/>
    <property type="molecule type" value="Genomic_DNA"/>
</dbReference>
<evidence type="ECO:0000259" key="1">
    <source>
        <dbReference type="Pfam" id="PF12776"/>
    </source>
</evidence>
<accession>A0A2K3NGN7</accession>
<dbReference type="InterPro" id="IPR024752">
    <property type="entry name" value="Myb/SANT-like_dom"/>
</dbReference>
<dbReference type="Proteomes" id="UP000236291">
    <property type="component" value="Unassembled WGS sequence"/>
</dbReference>
<dbReference type="STRING" id="57577.A0A2K3NGN7"/>
<organism evidence="3 4">
    <name type="scientific">Trifolium pratense</name>
    <name type="common">Red clover</name>
    <dbReference type="NCBI Taxonomy" id="57577"/>
    <lineage>
        <taxon>Eukaryota</taxon>
        <taxon>Viridiplantae</taxon>
        <taxon>Streptophyta</taxon>
        <taxon>Embryophyta</taxon>
        <taxon>Tracheophyta</taxon>
        <taxon>Spermatophyta</taxon>
        <taxon>Magnoliopsida</taxon>
        <taxon>eudicotyledons</taxon>
        <taxon>Gunneridae</taxon>
        <taxon>Pentapetalae</taxon>
        <taxon>rosids</taxon>
        <taxon>fabids</taxon>
        <taxon>Fabales</taxon>
        <taxon>Fabaceae</taxon>
        <taxon>Papilionoideae</taxon>
        <taxon>50 kb inversion clade</taxon>
        <taxon>NPAAA clade</taxon>
        <taxon>Hologalegina</taxon>
        <taxon>IRL clade</taxon>
        <taxon>Trifolieae</taxon>
        <taxon>Trifolium</taxon>
    </lineage>
</organism>
<reference evidence="3 4" key="1">
    <citation type="journal article" date="2014" name="Am. J. Bot.">
        <title>Genome assembly and annotation for red clover (Trifolium pratense; Fabaceae).</title>
        <authorList>
            <person name="Istvanek J."/>
            <person name="Jaros M."/>
            <person name="Krenek A."/>
            <person name="Repkova J."/>
        </authorList>
    </citation>
    <scope>NUCLEOTIDE SEQUENCE [LARGE SCALE GENOMIC DNA]</scope>
    <source>
        <strain evidence="4">cv. Tatra</strain>
        <tissue evidence="3">Young leaves</tissue>
    </source>
</reference>
<reference evidence="3 4" key="2">
    <citation type="journal article" date="2017" name="Front. Plant Sci.">
        <title>Gene Classification and Mining of Molecular Markers Useful in Red Clover (Trifolium pratense) Breeding.</title>
        <authorList>
            <person name="Istvanek J."/>
            <person name="Dluhosova J."/>
            <person name="Dluhos P."/>
            <person name="Patkova L."/>
            <person name="Nedelnik J."/>
            <person name="Repkova J."/>
        </authorList>
    </citation>
    <scope>NUCLEOTIDE SEQUENCE [LARGE SCALE GENOMIC DNA]</scope>
    <source>
        <strain evidence="4">cv. Tatra</strain>
        <tissue evidence="3">Young leaves</tissue>
    </source>
</reference>
<comment type="caution">
    <text evidence="3">The sequence shown here is derived from an EMBL/GenBank/DDBJ whole genome shotgun (WGS) entry which is preliminary data.</text>
</comment>
<evidence type="ECO:0000313" key="3">
    <source>
        <dbReference type="EMBL" id="PNY02179.1"/>
    </source>
</evidence>
<proteinExistence type="predicted"/>
<dbReference type="EMBL" id="ASHM01021018">
    <property type="protein sequence ID" value="PNY02179.1"/>
    <property type="molecule type" value="Genomic_DNA"/>
</dbReference>
<dbReference type="AlphaFoldDB" id="A0A2K3NGN7"/>
<sequence length="335" mass="38125">MSTMMKLKRKDIVDNAGVRPKAVWDIKTVELYIRLCLDEVKKGEHNGTNLTEKGWKSVLSNINEKLTGKDYGKNQLKNKWYNLKRDWQEWYKLFANETLVGGDSAEWWEKKQLENPQYGKFRRKGLRCYNELTTLFKGMVATRQVALAPSFGMLPNGIDDSNDEYRLSVESGGIDLEEGYGDTEELEGICAGVGAVFRDISFSSSYGNDSEMSSVKRKRSESCERIEKKKNMKISDAERIADALCRIASTCQLREAVRKALIVPGTSIAEVVAELQHIEVIGSDLDWHSRCCQLMLFKPAREMFVALKGLGNEQSLLNWLKYAAYTPLPFMKEVD</sequence>
<dbReference type="Pfam" id="PF12776">
    <property type="entry name" value="Myb_DNA-bind_3"/>
    <property type="match status" value="1"/>
</dbReference>
<dbReference type="PANTHER" id="PTHR31704:SF49">
    <property type="entry name" value="MYB_SANT-LIKE DOMAIN-CONTAINING PROTEIN"/>
    <property type="match status" value="1"/>
</dbReference>
<protein>
    <submittedName>
        <fullName evidence="3">PIF-like protein</fullName>
    </submittedName>
</protein>
<evidence type="ECO:0000313" key="4">
    <source>
        <dbReference type="Proteomes" id="UP000236291"/>
    </source>
</evidence>
<dbReference type="PANTHER" id="PTHR31704">
    <property type="entry name" value="MYB/SANT-LIKE DNA-BINDING DOMAIN PROTEIN-RELATED"/>
    <property type="match status" value="1"/>
</dbReference>
<evidence type="ECO:0000313" key="2">
    <source>
        <dbReference type="EMBL" id="PNX72202.1"/>
    </source>
</evidence>
<gene>
    <name evidence="3" type="ORF">L195_g025484</name>
    <name evidence="2" type="ORF">L195_g028092</name>
</gene>